<dbReference type="InterPro" id="IPR036348">
    <property type="entry name" value="WIBG_N_sf"/>
</dbReference>
<evidence type="ECO:0000259" key="2">
    <source>
        <dbReference type="SMART" id="SM01273"/>
    </source>
</evidence>
<sequence length="264" mass="29409">MSDEERTKQIAELSKSLKEGERIVGPTRRPDGTLRKPIRIRAGYTPQDEVAIYQPKGALEPDADSKPKTKSVKRNEIKKEKCIQAALEKEKNVSEVEDSGKQESLEALTSQVNRLALQDSPQAQDIDKRIRALKKKGNVEHISIPSDAKNLVTSDFEGKHLQVWKCDLNSGSLCKDQHEAAEGVLLDDDLNEPTMGEKLASLSVLDGNKSRSDIEQESSVPTKPPSADSVHVLLKQALNADDRTLLLDCLFTQNEKVLFLSYFY</sequence>
<dbReference type="SUPFAM" id="SSF101931">
    <property type="entry name" value="Pym (Within the bgcn gene intron protein, WIBG), N-terminal domain"/>
    <property type="match status" value="1"/>
</dbReference>
<reference evidence="3" key="1">
    <citation type="submission" date="2014-07" db="EMBL/GenBank/DDBJ databases">
        <title>Identification of a novel salt tolerance gene in wild soybean by whole-genome sequencing.</title>
        <authorList>
            <person name="Lam H.-M."/>
            <person name="Qi X."/>
            <person name="Li M.-W."/>
            <person name="Liu X."/>
            <person name="Xie M."/>
            <person name="Ni M."/>
            <person name="Xu X."/>
        </authorList>
    </citation>
    <scope>NUCLEOTIDE SEQUENCE [LARGE SCALE GENOMIC DNA]</scope>
    <source>
        <tissue evidence="3">Root</tissue>
    </source>
</reference>
<dbReference type="SMART" id="SM01273">
    <property type="entry name" value="Mago-bind"/>
    <property type="match status" value="1"/>
</dbReference>
<dbReference type="GO" id="GO:0003723">
    <property type="term" value="F:RNA binding"/>
    <property type="evidence" value="ECO:0007669"/>
    <property type="project" value="TreeGrafter"/>
</dbReference>
<name>A0A0B2R253_GLYSO</name>
<feature type="compositionally biased region" description="Basic and acidic residues" evidence="1">
    <location>
        <begin position="63"/>
        <end position="75"/>
    </location>
</feature>
<protein>
    <submittedName>
        <fullName evidence="3">Partner of Y14 and mago</fullName>
    </submittedName>
</protein>
<dbReference type="GO" id="GO:1903259">
    <property type="term" value="P:exon-exon junction complex disassembly"/>
    <property type="evidence" value="ECO:0007669"/>
    <property type="project" value="InterPro"/>
</dbReference>
<dbReference type="EMBL" id="KN652955">
    <property type="protein sequence ID" value="KHN28131.1"/>
    <property type="molecule type" value="Genomic_DNA"/>
</dbReference>
<feature type="region of interest" description="Disordered" evidence="1">
    <location>
        <begin position="207"/>
        <end position="227"/>
    </location>
</feature>
<dbReference type="InterPro" id="IPR015362">
    <property type="entry name" value="WIBG_mago-bd"/>
</dbReference>
<dbReference type="PANTHER" id="PTHR22959">
    <property type="entry name" value="PYM PROTEIN"/>
    <property type="match status" value="1"/>
</dbReference>
<feature type="domain" description="WIBG Mago-binding" evidence="2">
    <location>
        <begin position="20"/>
        <end position="46"/>
    </location>
</feature>
<gene>
    <name evidence="3" type="ORF">glysoja_047022</name>
</gene>
<dbReference type="InterPro" id="IPR039333">
    <property type="entry name" value="PYM1"/>
</dbReference>
<dbReference type="AlphaFoldDB" id="A0A0B2R253"/>
<dbReference type="GO" id="GO:0035145">
    <property type="term" value="C:exon-exon junction complex"/>
    <property type="evidence" value="ECO:0007669"/>
    <property type="project" value="TreeGrafter"/>
</dbReference>
<dbReference type="PANTHER" id="PTHR22959:SF0">
    <property type="entry name" value="PARTNER OF Y14 AND MAGO"/>
    <property type="match status" value="1"/>
</dbReference>
<dbReference type="GO" id="GO:0005737">
    <property type="term" value="C:cytoplasm"/>
    <property type="evidence" value="ECO:0007669"/>
    <property type="project" value="TreeGrafter"/>
</dbReference>
<proteinExistence type="predicted"/>
<organism evidence="3">
    <name type="scientific">Glycine soja</name>
    <name type="common">Wild soybean</name>
    <dbReference type="NCBI Taxonomy" id="3848"/>
    <lineage>
        <taxon>Eukaryota</taxon>
        <taxon>Viridiplantae</taxon>
        <taxon>Streptophyta</taxon>
        <taxon>Embryophyta</taxon>
        <taxon>Tracheophyta</taxon>
        <taxon>Spermatophyta</taxon>
        <taxon>Magnoliopsida</taxon>
        <taxon>eudicotyledons</taxon>
        <taxon>Gunneridae</taxon>
        <taxon>Pentapetalae</taxon>
        <taxon>rosids</taxon>
        <taxon>fabids</taxon>
        <taxon>Fabales</taxon>
        <taxon>Fabaceae</taxon>
        <taxon>Papilionoideae</taxon>
        <taxon>50 kb inversion clade</taxon>
        <taxon>NPAAA clade</taxon>
        <taxon>indigoferoid/millettioid clade</taxon>
        <taxon>Phaseoleae</taxon>
        <taxon>Glycine</taxon>
        <taxon>Glycine subgen. Soja</taxon>
    </lineage>
</organism>
<evidence type="ECO:0000313" key="3">
    <source>
        <dbReference type="EMBL" id="KHN28131.1"/>
    </source>
</evidence>
<dbReference type="Pfam" id="PF09282">
    <property type="entry name" value="Mago-bind"/>
    <property type="match status" value="1"/>
</dbReference>
<feature type="region of interest" description="Disordered" evidence="1">
    <location>
        <begin position="54"/>
        <end position="75"/>
    </location>
</feature>
<feature type="region of interest" description="Disordered" evidence="1">
    <location>
        <begin position="1"/>
        <end position="35"/>
    </location>
</feature>
<dbReference type="Proteomes" id="UP000053555">
    <property type="component" value="Unassembled WGS sequence"/>
</dbReference>
<feature type="compositionally biased region" description="Basic and acidic residues" evidence="1">
    <location>
        <begin position="1"/>
        <end position="34"/>
    </location>
</feature>
<evidence type="ECO:0000256" key="1">
    <source>
        <dbReference type="SAM" id="MobiDB-lite"/>
    </source>
</evidence>
<accession>A0A0B2R253</accession>